<protein>
    <submittedName>
        <fullName evidence="2">Uncharacterized protein</fullName>
    </submittedName>
</protein>
<dbReference type="EMBL" id="DXAQ01000037">
    <property type="protein sequence ID" value="HIZ88822.1"/>
    <property type="molecule type" value="Genomic_DNA"/>
</dbReference>
<organism evidence="2 3">
    <name type="scientific">Candidatus Mucispirillum faecigallinarum</name>
    <dbReference type="NCBI Taxonomy" id="2838699"/>
    <lineage>
        <taxon>Bacteria</taxon>
        <taxon>Pseudomonadati</taxon>
        <taxon>Deferribacterota</taxon>
        <taxon>Deferribacteres</taxon>
        <taxon>Deferribacterales</taxon>
        <taxon>Mucispirillaceae</taxon>
        <taxon>Mucispirillum</taxon>
    </lineage>
</organism>
<evidence type="ECO:0000313" key="3">
    <source>
        <dbReference type="Proteomes" id="UP000824176"/>
    </source>
</evidence>
<gene>
    <name evidence="2" type="ORF">H9804_02660</name>
</gene>
<reference evidence="2" key="1">
    <citation type="journal article" date="2021" name="PeerJ">
        <title>Extensive microbial diversity within the chicken gut microbiome revealed by metagenomics and culture.</title>
        <authorList>
            <person name="Gilroy R."/>
            <person name="Ravi A."/>
            <person name="Getino M."/>
            <person name="Pursley I."/>
            <person name="Horton D.L."/>
            <person name="Alikhan N.F."/>
            <person name="Baker D."/>
            <person name="Gharbi K."/>
            <person name="Hall N."/>
            <person name="Watson M."/>
            <person name="Adriaenssens E.M."/>
            <person name="Foster-Nyarko E."/>
            <person name="Jarju S."/>
            <person name="Secka A."/>
            <person name="Antonio M."/>
            <person name="Oren A."/>
            <person name="Chaudhuri R.R."/>
            <person name="La Ragione R."/>
            <person name="Hildebrand F."/>
            <person name="Pallen M.J."/>
        </authorList>
    </citation>
    <scope>NUCLEOTIDE SEQUENCE</scope>
    <source>
        <strain evidence="2">ChiW4-1371</strain>
    </source>
</reference>
<reference evidence="2" key="2">
    <citation type="submission" date="2021-04" db="EMBL/GenBank/DDBJ databases">
        <authorList>
            <person name="Gilroy R."/>
        </authorList>
    </citation>
    <scope>NUCLEOTIDE SEQUENCE</scope>
    <source>
        <strain evidence="2">ChiW4-1371</strain>
    </source>
</reference>
<evidence type="ECO:0000313" key="2">
    <source>
        <dbReference type="EMBL" id="HIZ88822.1"/>
    </source>
</evidence>
<name>A0A9D2KBI7_9BACT</name>
<comment type="caution">
    <text evidence="2">The sequence shown here is derived from an EMBL/GenBank/DDBJ whole genome shotgun (WGS) entry which is preliminary data.</text>
</comment>
<dbReference type="AlphaFoldDB" id="A0A9D2KBI7"/>
<dbReference type="Proteomes" id="UP000824176">
    <property type="component" value="Unassembled WGS sequence"/>
</dbReference>
<feature type="transmembrane region" description="Helical" evidence="1">
    <location>
        <begin position="9"/>
        <end position="31"/>
    </location>
</feature>
<sequence length="298" mass="32973">MVLSKKKIIIFIISVIVLLAVIAPIAAYFIANGNAKSKVADFAKSIQGTCSFTYGDVSYNILNRHLTVSNILISCMDEKAVFIKEAEFNHIVSGDIIPANVQADLRGGTAYSNAKIFKNYGEYASKLGYDNINFQGRITYTLGKVSKEFKIVTFNINAENIGLFQGQMKVPDVYDKSISNIYNNILNKQPASFTLDFSDKGLKSNVINKFIQVSGTDNATINDKIKNAVYKRALDSDNKSKENYTQIEKFLLTGNSISISLSESDNISIKNVVDSFDITGFRKLLNSFKNADVELVAK</sequence>
<keyword evidence="1" id="KW-1133">Transmembrane helix</keyword>
<evidence type="ECO:0000256" key="1">
    <source>
        <dbReference type="SAM" id="Phobius"/>
    </source>
</evidence>
<accession>A0A9D2KBI7</accession>
<keyword evidence="1" id="KW-0812">Transmembrane</keyword>
<keyword evidence="1" id="KW-0472">Membrane</keyword>
<proteinExistence type="predicted"/>